<organism evidence="1 2">
    <name type="scientific">Arenimonas oryziterrae DSM 21050 = YC6267</name>
    <dbReference type="NCBI Taxonomy" id="1121015"/>
    <lineage>
        <taxon>Bacteria</taxon>
        <taxon>Pseudomonadati</taxon>
        <taxon>Pseudomonadota</taxon>
        <taxon>Gammaproteobacteria</taxon>
        <taxon>Lysobacterales</taxon>
        <taxon>Lysobacteraceae</taxon>
        <taxon>Arenimonas</taxon>
    </lineage>
</organism>
<evidence type="ECO:0000313" key="1">
    <source>
        <dbReference type="EMBL" id="KFN41042.1"/>
    </source>
</evidence>
<dbReference type="AlphaFoldDB" id="A0A091APJ0"/>
<comment type="caution">
    <text evidence="1">The sequence shown here is derived from an EMBL/GenBank/DDBJ whole genome shotgun (WGS) entry which is preliminary data.</text>
</comment>
<dbReference type="RefSeq" id="WP_022967736.1">
    <property type="nucleotide sequence ID" value="NZ_ATVD01000001.1"/>
</dbReference>
<dbReference type="EMBL" id="AVCI01000045">
    <property type="protein sequence ID" value="KFN41042.1"/>
    <property type="molecule type" value="Genomic_DNA"/>
</dbReference>
<evidence type="ECO:0000313" key="2">
    <source>
        <dbReference type="Proteomes" id="UP000029385"/>
    </source>
</evidence>
<dbReference type="Proteomes" id="UP000029385">
    <property type="component" value="Unassembled WGS sequence"/>
</dbReference>
<keyword evidence="2" id="KW-1185">Reference proteome</keyword>
<accession>A0A091APJ0</accession>
<sequence length="166" mass="17678">MHPLILLLALTTTPVILSGDEVASSEDGTLTLSLLPQPLVEKEIQGCSCNFYAPKRSPGGGSTVIGWEFGEEKHVPIQLNGRTRRLELVSEVTPDNTDADQELKKGDRTVFTLAGDRTKAVIDCKATVTCAESTSESCESTSYQCEVDVEAEGQRVGVGVEGSCGC</sequence>
<dbReference type="STRING" id="1121015.GCA_000420545_00060"/>
<gene>
    <name evidence="1" type="ORF">N789_03935</name>
</gene>
<reference evidence="1 2" key="1">
    <citation type="submission" date="2013-09" db="EMBL/GenBank/DDBJ databases">
        <title>Genome sequencing of Arenimonas oryziterrae.</title>
        <authorList>
            <person name="Chen F."/>
            <person name="Wang G."/>
        </authorList>
    </citation>
    <scope>NUCLEOTIDE SEQUENCE [LARGE SCALE GENOMIC DNA]</scope>
    <source>
        <strain evidence="1 2">YC6267</strain>
    </source>
</reference>
<name>A0A091APJ0_9GAMM</name>
<protein>
    <submittedName>
        <fullName evidence="1">Uncharacterized protein</fullName>
    </submittedName>
</protein>
<proteinExistence type="predicted"/>